<dbReference type="GO" id="GO:0005789">
    <property type="term" value="C:endoplasmic reticulum membrane"/>
    <property type="evidence" value="ECO:0007669"/>
    <property type="project" value="UniProtKB-SubCell"/>
</dbReference>
<evidence type="ECO:0000313" key="13">
    <source>
        <dbReference type="EMBL" id="PQK12097.1"/>
    </source>
</evidence>
<evidence type="ECO:0000256" key="10">
    <source>
        <dbReference type="ARBA" id="ARBA00022989"/>
    </source>
</evidence>
<gene>
    <name evidence="13" type="ORF">BB8028_0003g07150</name>
</gene>
<dbReference type="PANTHER" id="PTHR21528">
    <property type="entry name" value="DEHYDRODOLICHYL DIPHOSPHATE SYNTHASE COMPLEX SUBUNIT NUS1"/>
    <property type="match status" value="1"/>
</dbReference>
<evidence type="ECO:0000256" key="4">
    <source>
        <dbReference type="ARBA" id="ARBA00005432"/>
    </source>
</evidence>
<dbReference type="PANTHER" id="PTHR21528:SF0">
    <property type="entry name" value="DEHYDRODOLICHYL DIPHOSPHATE SYNTHASE COMPLEX SUBUNIT NUS1"/>
    <property type="match status" value="1"/>
</dbReference>
<protein>
    <recommendedName>
        <fullName evidence="5">ditrans,polycis-polyprenyl diphosphate synthase [(2E,6E)-farnesyldiphosphate specific]</fullName>
        <ecNumber evidence="5">2.5.1.87</ecNumber>
    </recommendedName>
</protein>
<dbReference type="Gene3D" id="3.40.1180.10">
    <property type="entry name" value="Decaprenyl diphosphate synthase-like"/>
    <property type="match status" value="1"/>
</dbReference>
<keyword evidence="6" id="KW-0808">Transferase</keyword>
<dbReference type="SUPFAM" id="SSF64005">
    <property type="entry name" value="Undecaprenyl diphosphate synthase"/>
    <property type="match status" value="1"/>
</dbReference>
<evidence type="ECO:0000256" key="9">
    <source>
        <dbReference type="ARBA" id="ARBA00022842"/>
    </source>
</evidence>
<evidence type="ECO:0000256" key="6">
    <source>
        <dbReference type="ARBA" id="ARBA00022679"/>
    </source>
</evidence>
<comment type="similarity">
    <text evidence="4">Belongs to the UPP synthase family.</text>
</comment>
<dbReference type="GO" id="GO:1904423">
    <property type="term" value="C:dehydrodolichyl diphosphate synthase complex"/>
    <property type="evidence" value="ECO:0007669"/>
    <property type="project" value="InterPro"/>
</dbReference>
<sequence length="349" mass="38112">MFEGYLHDSQASTAIGQHVKKFGKRTCSPLSSGVGGFQPDVGSTIALCPTRGNVLPLASGKHRTLRAVTLAKHARDMHPNKSEPVGRRMSVFARSLDIISQRCSTVYLSARKMKSSASHRSRARNPPTANGIAAMVSALSKTPNHLSAIFDVGVSTDDMNLEKVIQQAAELAAWSVAAGISTISIYDARGHLKSHANILQVFASLRCKSLVPEQPHRIAVYLNGRRLLEDDDTNPDGEQPGLSLYLISENDGQRALRSITEALTERVKHGDMTIDDISVDLVAEQLHLLVMPAPDLIVVFGSELNLSGYPLWHLQQAELETLYNEDEFGFLVFAHALQSYAGAEMRYGK</sequence>
<accession>A0A2S7Y7P3</accession>
<keyword evidence="8" id="KW-0256">Endoplasmic reticulum</keyword>
<dbReference type="GO" id="GO:0045547">
    <property type="term" value="F:ditrans,polycis-polyprenyl diphosphate synthase [(2E,6E)-farnesyl diphosphate specific] activity"/>
    <property type="evidence" value="ECO:0007669"/>
    <property type="project" value="UniProtKB-EC"/>
</dbReference>
<evidence type="ECO:0000256" key="12">
    <source>
        <dbReference type="ARBA" id="ARBA00047353"/>
    </source>
</evidence>
<dbReference type="InterPro" id="IPR036424">
    <property type="entry name" value="UPP_synth-like_sf"/>
</dbReference>
<reference evidence="13 14" key="1">
    <citation type="submission" date="2016-07" db="EMBL/GenBank/DDBJ databases">
        <title>Comparative genomics of the entomopathogenic fungus Beauveria bassiana.</title>
        <authorList>
            <person name="Valero Jimenez C.A."/>
            <person name="Zwaan B.J."/>
            <person name="Van Kan J.A."/>
            <person name="Takken W."/>
            <person name="Debets A.J."/>
            <person name="Schoustra S.E."/>
            <person name="Koenraadt C.J."/>
        </authorList>
    </citation>
    <scope>NUCLEOTIDE SEQUENCE [LARGE SCALE GENOMIC DNA]</scope>
    <source>
        <strain evidence="13 14">ARSEF 8028</strain>
    </source>
</reference>
<comment type="catalytic activity">
    <reaction evidence="12">
        <text>n isopentenyl diphosphate + (2E,6E)-farnesyl diphosphate = a di-trans,poly-cis-polyprenyl diphosphate + n diphosphate</text>
        <dbReference type="Rhea" id="RHEA:53008"/>
        <dbReference type="Rhea" id="RHEA-COMP:19494"/>
        <dbReference type="ChEBI" id="CHEBI:33019"/>
        <dbReference type="ChEBI" id="CHEBI:128769"/>
        <dbReference type="ChEBI" id="CHEBI:136960"/>
        <dbReference type="ChEBI" id="CHEBI:175763"/>
        <dbReference type="EC" id="2.5.1.87"/>
    </reaction>
</comment>
<dbReference type="EC" id="2.5.1.87" evidence="5"/>
<evidence type="ECO:0000256" key="8">
    <source>
        <dbReference type="ARBA" id="ARBA00022824"/>
    </source>
</evidence>
<dbReference type="EMBL" id="JRHA01000003">
    <property type="protein sequence ID" value="PQK12097.1"/>
    <property type="molecule type" value="Genomic_DNA"/>
</dbReference>
<evidence type="ECO:0000256" key="5">
    <source>
        <dbReference type="ARBA" id="ARBA00012596"/>
    </source>
</evidence>
<dbReference type="InterPro" id="IPR038887">
    <property type="entry name" value="Nus1/NgBR"/>
</dbReference>
<organism evidence="13 14">
    <name type="scientific">Beauveria bassiana</name>
    <name type="common">White muscardine disease fungus</name>
    <name type="synonym">Tritirachium shiotae</name>
    <dbReference type="NCBI Taxonomy" id="176275"/>
    <lineage>
        <taxon>Eukaryota</taxon>
        <taxon>Fungi</taxon>
        <taxon>Dikarya</taxon>
        <taxon>Ascomycota</taxon>
        <taxon>Pezizomycotina</taxon>
        <taxon>Sordariomycetes</taxon>
        <taxon>Hypocreomycetidae</taxon>
        <taxon>Hypocreales</taxon>
        <taxon>Cordycipitaceae</taxon>
        <taxon>Beauveria</taxon>
    </lineage>
</organism>
<comment type="cofactor">
    <cofactor evidence="1">
        <name>Mg(2+)</name>
        <dbReference type="ChEBI" id="CHEBI:18420"/>
    </cofactor>
</comment>
<keyword evidence="7" id="KW-0812">Transmembrane</keyword>
<keyword evidence="9" id="KW-0460">Magnesium</keyword>
<keyword evidence="10" id="KW-1133">Transmembrane helix</keyword>
<comment type="caution">
    <text evidence="13">The sequence shown here is derived from an EMBL/GenBank/DDBJ whole genome shotgun (WGS) entry which is preliminary data.</text>
</comment>
<evidence type="ECO:0000256" key="3">
    <source>
        <dbReference type="ARBA" id="ARBA00004922"/>
    </source>
</evidence>
<comment type="pathway">
    <text evidence="3">Protein modification; protein glycosylation.</text>
</comment>
<evidence type="ECO:0000256" key="1">
    <source>
        <dbReference type="ARBA" id="ARBA00001946"/>
    </source>
</evidence>
<evidence type="ECO:0000256" key="2">
    <source>
        <dbReference type="ARBA" id="ARBA00004586"/>
    </source>
</evidence>
<evidence type="ECO:0000256" key="11">
    <source>
        <dbReference type="ARBA" id="ARBA00023136"/>
    </source>
</evidence>
<name>A0A2S7Y7P3_BEABA</name>
<proteinExistence type="inferred from homology"/>
<dbReference type="AlphaFoldDB" id="A0A2S7Y7P3"/>
<comment type="subcellular location">
    <subcellularLocation>
        <location evidence="2">Endoplasmic reticulum membrane</location>
    </subcellularLocation>
</comment>
<evidence type="ECO:0000313" key="14">
    <source>
        <dbReference type="Proteomes" id="UP000237441"/>
    </source>
</evidence>
<evidence type="ECO:0000256" key="7">
    <source>
        <dbReference type="ARBA" id="ARBA00022692"/>
    </source>
</evidence>
<keyword evidence="11" id="KW-0472">Membrane</keyword>
<dbReference type="OrthoDB" id="19639at2759"/>
<dbReference type="Proteomes" id="UP000237441">
    <property type="component" value="Unassembled WGS sequence"/>
</dbReference>
<dbReference type="UniPathway" id="UPA00378"/>